<name>A0A069SGQ0_PHOVU</name>
<accession>A0A069SGQ0</accession>
<keyword evidence="1" id="KW-0472">Membrane</keyword>
<keyword evidence="1" id="KW-1133">Transmembrane helix</keyword>
<dbReference type="SMART" id="SM00014">
    <property type="entry name" value="acidPPc"/>
    <property type="match status" value="1"/>
</dbReference>
<dbReference type="Proteomes" id="UP000027661">
    <property type="component" value="Unassembled WGS sequence"/>
</dbReference>
<protein>
    <submittedName>
        <fullName evidence="3">PAP2 superfamily protein</fullName>
    </submittedName>
</protein>
<proteinExistence type="predicted"/>
<dbReference type="GeneID" id="5304254"/>
<dbReference type="EMBL" id="JNHM01000028">
    <property type="protein sequence ID" value="KDS53624.1"/>
    <property type="molecule type" value="Genomic_DNA"/>
</dbReference>
<dbReference type="Gene3D" id="1.20.144.10">
    <property type="entry name" value="Phosphatidic acid phosphatase type 2/haloperoxidase"/>
    <property type="match status" value="1"/>
</dbReference>
<dbReference type="AlphaFoldDB" id="A0A069SGQ0"/>
<organism evidence="3 4">
    <name type="scientific">Phocaeicola vulgatus str. 3975 RP4</name>
    <dbReference type="NCBI Taxonomy" id="1339352"/>
    <lineage>
        <taxon>Bacteria</taxon>
        <taxon>Pseudomonadati</taxon>
        <taxon>Bacteroidota</taxon>
        <taxon>Bacteroidia</taxon>
        <taxon>Bacteroidales</taxon>
        <taxon>Bacteroidaceae</taxon>
        <taxon>Phocaeicola</taxon>
    </lineage>
</organism>
<feature type="transmembrane region" description="Helical" evidence="1">
    <location>
        <begin position="210"/>
        <end position="229"/>
    </location>
</feature>
<dbReference type="CDD" id="cd03395">
    <property type="entry name" value="PAP2_like_4"/>
    <property type="match status" value="1"/>
</dbReference>
<dbReference type="PANTHER" id="PTHR14969:SF13">
    <property type="entry name" value="AT30094P"/>
    <property type="match status" value="1"/>
</dbReference>
<feature type="transmembrane region" description="Helical" evidence="1">
    <location>
        <begin position="27"/>
        <end position="50"/>
    </location>
</feature>
<evidence type="ECO:0000313" key="3">
    <source>
        <dbReference type="EMBL" id="KDS53624.1"/>
    </source>
</evidence>
<dbReference type="PANTHER" id="PTHR14969">
    <property type="entry name" value="SPHINGOSINE-1-PHOSPHATE PHOSPHOHYDROLASE"/>
    <property type="match status" value="1"/>
</dbReference>
<sequence length="235" mass="26837">MDIQQYIAADKELLLNLNGSQSLFWDGFMWVATSTIVWVPVAAMLLYIIIKNNKIQEALLTIVMIALVITLADQIASGLCKPFFARFRPTQDPNIMYMVDIVNGYRGGRFGFISSHAANTFAISVFLSLLIKRKSLTFMLLFWAVLNSYSRIYLGVHYPGDILFGTIEGCFIGYLIYLLYKFIQKKIFYKPRCISNQYTASGYLISDINLFYIILISTYFFIIIAGMIVTHTLNL</sequence>
<feature type="transmembrane region" description="Helical" evidence="1">
    <location>
        <begin position="162"/>
        <end position="180"/>
    </location>
</feature>
<evidence type="ECO:0000259" key="2">
    <source>
        <dbReference type="SMART" id="SM00014"/>
    </source>
</evidence>
<evidence type="ECO:0000313" key="4">
    <source>
        <dbReference type="Proteomes" id="UP000027661"/>
    </source>
</evidence>
<dbReference type="Pfam" id="PF01569">
    <property type="entry name" value="PAP2"/>
    <property type="match status" value="1"/>
</dbReference>
<comment type="caution">
    <text evidence="3">The sequence shown here is derived from an EMBL/GenBank/DDBJ whole genome shotgun (WGS) entry which is preliminary data.</text>
</comment>
<gene>
    <name evidence="3" type="ORF">M099_2039</name>
</gene>
<reference evidence="3 4" key="1">
    <citation type="submission" date="2014-04" db="EMBL/GenBank/DDBJ databases">
        <authorList>
            <person name="Sears C."/>
            <person name="Carroll K."/>
            <person name="Sack B.R."/>
            <person name="Qadri F."/>
            <person name="Myers L.L."/>
            <person name="Chung G.-T."/>
            <person name="Escheverria P."/>
            <person name="Fraser C.M."/>
            <person name="Sadzewicz L."/>
            <person name="Shefchek K.A."/>
            <person name="Tallon L."/>
            <person name="Das S.P."/>
            <person name="Daugherty S."/>
            <person name="Mongodin E.F."/>
        </authorList>
    </citation>
    <scope>NUCLEOTIDE SEQUENCE [LARGE SCALE GENOMIC DNA]</scope>
    <source>
        <strain evidence="3 4">3975 RP4</strain>
    </source>
</reference>
<dbReference type="SUPFAM" id="SSF48317">
    <property type="entry name" value="Acid phosphatase/Vanadium-dependent haloperoxidase"/>
    <property type="match status" value="1"/>
</dbReference>
<feature type="transmembrane region" description="Helical" evidence="1">
    <location>
        <begin position="110"/>
        <end position="131"/>
    </location>
</feature>
<evidence type="ECO:0000256" key="1">
    <source>
        <dbReference type="SAM" id="Phobius"/>
    </source>
</evidence>
<dbReference type="RefSeq" id="WP_005841329.1">
    <property type="nucleotide sequence ID" value="NZ_JNHM01000028.1"/>
</dbReference>
<feature type="transmembrane region" description="Helical" evidence="1">
    <location>
        <begin position="57"/>
        <end position="76"/>
    </location>
</feature>
<dbReference type="PATRIC" id="fig|1339352.3.peg.1966"/>
<keyword evidence="1" id="KW-0812">Transmembrane</keyword>
<dbReference type="InterPro" id="IPR036938">
    <property type="entry name" value="PAP2/HPO_sf"/>
</dbReference>
<feature type="transmembrane region" description="Helical" evidence="1">
    <location>
        <begin position="138"/>
        <end position="156"/>
    </location>
</feature>
<feature type="domain" description="Phosphatidic acid phosphatase type 2/haloperoxidase" evidence="2">
    <location>
        <begin position="61"/>
        <end position="177"/>
    </location>
</feature>
<dbReference type="InterPro" id="IPR000326">
    <property type="entry name" value="PAP2/HPO"/>
</dbReference>